<dbReference type="Proteomes" id="UP000189462">
    <property type="component" value="Unassembled WGS sequence"/>
</dbReference>
<comment type="caution">
    <text evidence="1">The sequence shown here is derived from an EMBL/GenBank/DDBJ whole genome shotgun (WGS) entry which is preliminary data.</text>
</comment>
<evidence type="ECO:0000313" key="2">
    <source>
        <dbReference type="Proteomes" id="UP000189462"/>
    </source>
</evidence>
<evidence type="ECO:0000313" key="1">
    <source>
        <dbReference type="EMBL" id="OOG28860.1"/>
    </source>
</evidence>
<accession>A0A1V3NUU1</accession>
<dbReference type="EMBL" id="MVBK01000001">
    <property type="protein sequence ID" value="OOG28860.1"/>
    <property type="molecule type" value="Genomic_DNA"/>
</dbReference>
<organism evidence="1 2">
    <name type="scientific">Thioalkalivibrio denitrificans</name>
    <dbReference type="NCBI Taxonomy" id="108003"/>
    <lineage>
        <taxon>Bacteria</taxon>
        <taxon>Pseudomonadati</taxon>
        <taxon>Pseudomonadota</taxon>
        <taxon>Gammaproteobacteria</taxon>
        <taxon>Chromatiales</taxon>
        <taxon>Ectothiorhodospiraceae</taxon>
        <taxon>Thioalkalivibrio</taxon>
    </lineage>
</organism>
<keyword evidence="2" id="KW-1185">Reference proteome</keyword>
<proteinExistence type="predicted"/>
<dbReference type="RefSeq" id="WP_077277196.1">
    <property type="nucleotide sequence ID" value="NZ_MVBK01000001.1"/>
</dbReference>
<dbReference type="AlphaFoldDB" id="A0A1V3NUU1"/>
<name>A0A1V3NUU1_9GAMM</name>
<sequence>MTPKQVAKQILVRPAPNGGHYFNGIRSLEQAVRTVFPDFGKPDRRLQRAYLDLVARELRIVRRIPETEKELELVAA</sequence>
<protein>
    <submittedName>
        <fullName evidence="1">Uncharacterized protein</fullName>
    </submittedName>
</protein>
<gene>
    <name evidence="1" type="ORF">B1C78_00570</name>
</gene>
<reference evidence="1 2" key="1">
    <citation type="submission" date="2017-02" db="EMBL/GenBank/DDBJ databases">
        <title>Genomic diversity within the haloalkaliphilic genus Thioalkalivibrio.</title>
        <authorList>
            <person name="Ahn A.-C."/>
            <person name="Meier-Kolthoff J."/>
            <person name="Overmars L."/>
            <person name="Richter M."/>
            <person name="Woyke T."/>
            <person name="Sorokin D.Y."/>
            <person name="Muyzer G."/>
        </authorList>
    </citation>
    <scope>NUCLEOTIDE SEQUENCE [LARGE SCALE GENOMIC DNA]</scope>
    <source>
        <strain evidence="1 2">ALJD</strain>
    </source>
</reference>
<dbReference type="STRING" id="108003.B1C78_00570"/>